<organism evidence="3 4">
    <name type="scientific">Thermoflavifilum thermophilum</name>
    <dbReference type="NCBI Taxonomy" id="1393122"/>
    <lineage>
        <taxon>Bacteria</taxon>
        <taxon>Pseudomonadati</taxon>
        <taxon>Bacteroidota</taxon>
        <taxon>Chitinophagia</taxon>
        <taxon>Chitinophagales</taxon>
        <taxon>Chitinophagaceae</taxon>
        <taxon>Thermoflavifilum</taxon>
    </lineage>
</organism>
<dbReference type="STRING" id="1393122.SAMN05660895_1516"/>
<feature type="transmembrane region" description="Helical" evidence="1">
    <location>
        <begin position="241"/>
        <end position="260"/>
    </location>
</feature>
<feature type="transmembrane region" description="Helical" evidence="1">
    <location>
        <begin position="306"/>
        <end position="325"/>
    </location>
</feature>
<keyword evidence="1" id="KW-1133">Transmembrane helix</keyword>
<feature type="transmembrane region" description="Helical" evidence="1">
    <location>
        <begin position="151"/>
        <end position="173"/>
    </location>
</feature>
<dbReference type="InterPro" id="IPR050879">
    <property type="entry name" value="Acyltransferase_3"/>
</dbReference>
<feature type="transmembrane region" description="Helical" evidence="1">
    <location>
        <begin position="266"/>
        <end position="285"/>
    </location>
</feature>
<keyword evidence="4" id="KW-1185">Reference proteome</keyword>
<evidence type="ECO:0000259" key="2">
    <source>
        <dbReference type="Pfam" id="PF01757"/>
    </source>
</evidence>
<keyword evidence="1" id="KW-0472">Membrane</keyword>
<dbReference type="RefSeq" id="WP_092459490.1">
    <property type="nucleotide sequence ID" value="NZ_FPCJ01000001.1"/>
</dbReference>
<feature type="transmembrane region" description="Helical" evidence="1">
    <location>
        <begin position="212"/>
        <end position="229"/>
    </location>
</feature>
<feature type="domain" description="Acyltransferase 3" evidence="2">
    <location>
        <begin position="25"/>
        <end position="361"/>
    </location>
</feature>
<accession>A0A1I7NEF6</accession>
<evidence type="ECO:0000256" key="1">
    <source>
        <dbReference type="SAM" id="Phobius"/>
    </source>
</evidence>
<gene>
    <name evidence="3" type="ORF">SAMN05660895_1516</name>
</gene>
<dbReference type="AlphaFoldDB" id="A0A1I7NEF6"/>
<dbReference type="OrthoDB" id="290051at2"/>
<keyword evidence="3" id="KW-0378">Hydrolase</keyword>
<dbReference type="PANTHER" id="PTHR23028">
    <property type="entry name" value="ACETYLTRANSFERASE"/>
    <property type="match status" value="1"/>
</dbReference>
<dbReference type="Proteomes" id="UP000199537">
    <property type="component" value="Unassembled WGS sequence"/>
</dbReference>
<dbReference type="PANTHER" id="PTHR23028:SF53">
    <property type="entry name" value="ACYL_TRANSF_3 DOMAIN-CONTAINING PROTEIN"/>
    <property type="match status" value="1"/>
</dbReference>
<proteinExistence type="predicted"/>
<dbReference type="EMBL" id="FPCJ01000001">
    <property type="protein sequence ID" value="SFV32973.1"/>
    <property type="molecule type" value="Genomic_DNA"/>
</dbReference>
<sequence>MSKNKIFSKIFSPLQLPDRLPSHIPALDGLRGMAILLVLLYHCFPFLITKLGWTGVDLFFVLSGFLITGILLDTKHEKGYYKNFIIRRVLRIFPLYYLVLCVLFIFIPLFGLDEVRGHQFDFYQTHQKWFWLYMQNWLYSLQGFPSNHALVHFWSLAVEEQFYIFWPIIIWLVPKRWIPTSILILMAFAILFRLRLGSLIGLGYTYPYLSTLSRMDALLIGGLIAYLIRFKKSFLVQNTKYFFLLSVSGMLISLFIIRSANFLNLSSVYTIIDIFFGCLLIYSLHTKTHVFSLLFRSPLLRFLGKYSYGIYVYHYLLYQMIGMHFFKMSPVNGIPETNPMNKLTLGIVIIGLSIGISWISYHLWEKPFLSLKKYFSPSSEKKTSQNLQIQSEITSKIF</sequence>
<feature type="transmembrane region" description="Helical" evidence="1">
    <location>
        <begin position="345"/>
        <end position="364"/>
    </location>
</feature>
<feature type="transmembrane region" description="Helical" evidence="1">
    <location>
        <begin position="182"/>
        <end position="206"/>
    </location>
</feature>
<dbReference type="GO" id="GO:0016020">
    <property type="term" value="C:membrane"/>
    <property type="evidence" value="ECO:0007669"/>
    <property type="project" value="TreeGrafter"/>
</dbReference>
<feature type="transmembrane region" description="Helical" evidence="1">
    <location>
        <begin position="29"/>
        <end position="48"/>
    </location>
</feature>
<keyword evidence="3" id="KW-0012">Acyltransferase</keyword>
<dbReference type="GO" id="GO:0016747">
    <property type="term" value="F:acyltransferase activity, transferring groups other than amino-acyl groups"/>
    <property type="evidence" value="ECO:0007669"/>
    <property type="project" value="InterPro"/>
</dbReference>
<feature type="transmembrane region" description="Helical" evidence="1">
    <location>
        <begin position="54"/>
        <end position="72"/>
    </location>
</feature>
<keyword evidence="3" id="KW-0808">Transferase</keyword>
<evidence type="ECO:0000313" key="3">
    <source>
        <dbReference type="EMBL" id="SFV32973.1"/>
    </source>
</evidence>
<dbReference type="InterPro" id="IPR002656">
    <property type="entry name" value="Acyl_transf_3_dom"/>
</dbReference>
<keyword evidence="1" id="KW-0812">Transmembrane</keyword>
<name>A0A1I7NEF6_9BACT</name>
<evidence type="ECO:0000313" key="4">
    <source>
        <dbReference type="Proteomes" id="UP000199537"/>
    </source>
</evidence>
<dbReference type="GO" id="GO:0016787">
    <property type="term" value="F:hydrolase activity"/>
    <property type="evidence" value="ECO:0007669"/>
    <property type="project" value="UniProtKB-KW"/>
</dbReference>
<dbReference type="Pfam" id="PF01757">
    <property type="entry name" value="Acyl_transf_3"/>
    <property type="match status" value="1"/>
</dbReference>
<reference evidence="4" key="1">
    <citation type="submission" date="2016-10" db="EMBL/GenBank/DDBJ databases">
        <authorList>
            <person name="Varghese N."/>
            <person name="Submissions S."/>
        </authorList>
    </citation>
    <scope>NUCLEOTIDE SEQUENCE [LARGE SCALE GENOMIC DNA]</scope>
    <source>
        <strain evidence="4">DSM 14807</strain>
    </source>
</reference>
<protein>
    <submittedName>
        <fullName evidence="3">Peptidoglycan/LPS O-acetylase OafA/YrhL, contains acyltransferase and SGNH-hydrolase domains</fullName>
    </submittedName>
</protein>
<dbReference type="GO" id="GO:0000271">
    <property type="term" value="P:polysaccharide biosynthetic process"/>
    <property type="evidence" value="ECO:0007669"/>
    <property type="project" value="TreeGrafter"/>
</dbReference>
<feature type="transmembrane region" description="Helical" evidence="1">
    <location>
        <begin position="93"/>
        <end position="112"/>
    </location>
</feature>